<keyword evidence="3" id="KW-1185">Reference proteome</keyword>
<evidence type="ECO:0000256" key="1">
    <source>
        <dbReference type="SAM" id="MobiDB-lite"/>
    </source>
</evidence>
<dbReference type="RefSeq" id="WP_246185562.1">
    <property type="nucleotide sequence ID" value="NZ_CABPSF010000002.1"/>
</dbReference>
<reference evidence="2 3" key="1">
    <citation type="submission" date="2019-08" db="EMBL/GenBank/DDBJ databases">
        <authorList>
            <person name="Peeters C."/>
        </authorList>
    </citation>
    <scope>NUCLEOTIDE SEQUENCE [LARGE SCALE GENOMIC DNA]</scope>
    <source>
        <strain evidence="2 3">LMG 31115</strain>
    </source>
</reference>
<organism evidence="2 3">
    <name type="scientific">Pandoraea iniqua</name>
    <dbReference type="NCBI Taxonomy" id="2508288"/>
    <lineage>
        <taxon>Bacteria</taxon>
        <taxon>Pseudomonadati</taxon>
        <taxon>Pseudomonadota</taxon>
        <taxon>Betaproteobacteria</taxon>
        <taxon>Burkholderiales</taxon>
        <taxon>Burkholderiaceae</taxon>
        <taxon>Pandoraea</taxon>
    </lineage>
</organism>
<evidence type="ECO:0008006" key="4">
    <source>
        <dbReference type="Google" id="ProtNLM"/>
    </source>
</evidence>
<proteinExistence type="predicted"/>
<accession>A0A5E4U7P6</accession>
<dbReference type="EMBL" id="CABPSI010000002">
    <property type="protein sequence ID" value="VVD96077.1"/>
    <property type="molecule type" value="Genomic_DNA"/>
</dbReference>
<protein>
    <recommendedName>
        <fullName evidence="4">Lipoprotein</fullName>
    </recommendedName>
</protein>
<dbReference type="AlphaFoldDB" id="A0A5E4U7P6"/>
<dbReference type="Proteomes" id="UP000333828">
    <property type="component" value="Unassembled WGS sequence"/>
</dbReference>
<sequence>MAGHAVGTDEAARYTRVSQSGQTNTMKKLAKIAMLLSSGMLTLSLSACGTSAPLFTSDGRPTQQIQCSAASSGDCDQRARTQCAGKNYDVLTRDVSGNVANLVIACQAN</sequence>
<evidence type="ECO:0000313" key="2">
    <source>
        <dbReference type="EMBL" id="VVD96077.1"/>
    </source>
</evidence>
<evidence type="ECO:0000313" key="3">
    <source>
        <dbReference type="Proteomes" id="UP000333828"/>
    </source>
</evidence>
<name>A0A5E4U7P6_9BURK</name>
<feature type="region of interest" description="Disordered" evidence="1">
    <location>
        <begin position="1"/>
        <end position="23"/>
    </location>
</feature>
<gene>
    <name evidence="2" type="ORF">PIN31115_01853</name>
</gene>